<dbReference type="EMBL" id="CM043049">
    <property type="protein sequence ID" value="KAI4557961.1"/>
    <property type="molecule type" value="Genomic_DNA"/>
</dbReference>
<keyword evidence="2" id="KW-1185">Reference proteome</keyword>
<name>A0ACB9U4J2_9CETA</name>
<protein>
    <submittedName>
        <fullName evidence="1">Uncharacterized protein</fullName>
    </submittedName>
</protein>
<dbReference type="Proteomes" id="UP001057279">
    <property type="component" value="Linkage Group LG24"/>
</dbReference>
<proteinExistence type="predicted"/>
<reference evidence="1" key="1">
    <citation type="submission" date="2022-03" db="EMBL/GenBank/DDBJ databases">
        <title>Genomic analyses of argali, domestic sheep and their hybrids provide insights into chromosomal evolution, heterosis and genetic basis of agronomic traits.</title>
        <authorList>
            <person name="Li M."/>
        </authorList>
    </citation>
    <scope>NUCLEOTIDE SEQUENCE</scope>
    <source>
        <strain evidence="1">F1 hybrid</strain>
    </source>
</reference>
<comment type="caution">
    <text evidence="1">The sequence shown here is derived from an EMBL/GenBank/DDBJ whole genome shotgun (WGS) entry which is preliminary data.</text>
</comment>
<evidence type="ECO:0000313" key="2">
    <source>
        <dbReference type="Proteomes" id="UP001057279"/>
    </source>
</evidence>
<sequence length="1574" mass="181272">MTSDQYYGFSSRSVLCLGDPVLFWRNELQKGIAHQGTRSNRICGASRPVPESHPFSSRYQESELKVFCSKNILSILGFSCIIAVIALLALGLTQNKALPENVKFGIVLDAGSSHTSLYIYRWPAEKENDTGVVTQIEECKLKGPGISSFAKKLNEINVYLTACMERARKVIPSIQHTETPVYLGATAGMRLLRMENKQMADKILAVVASSISKYPFDFQGARIISGQEEGAYGWITVNYLLGKFTQKLSWFNLKPSKDDTQETYGALDLGGASTQITFVPRNETTESPDNNLYFRLYGKNYNVYTHSFLCYGKDQALFQKLALGLQGTNGIIREPCFHAGYRRKVKMSVFNEGFCTMRYELNSSFYPLSDVDIRGTGRFRQCQQSIIQLFNTSYCPYSSCSFNGVFLPPLQGQFGAFSAFYYVMEFLNFTSQESTSVEKLTEKLQEFCAQRWEEVEKNFGDVKEKYLSEYCFSGTYILVLLLNGYHFTAESWKNIHFMNKVRSTSVGWTLGYMLNLTNKIPAEQPLSAPLPHSTYVFLMVLFSLILLAVIIVGIVVFHKPSYLWKDVRMCLIGNELFDENVCRKNACGRGVNGKDTYGEVLNVEENRNIIESLRGKVREKLKNAKINQGEKSSTQLLIDNKIYQWSKNFAEGQDEDFVEEVIFPDLLEVKAADYKDDQERIKKQQANIFVPSSSPVKSDLESSIRNKMEGQREMYQLDLNIVGLQFSHHPLFNQEQVLCARLLQLYECFQDRQQQNLPQLLYEKLKALTDATRLANENSEISQLTRESLQDYYWQISDTKQLYELEKEKDFSLLHSILRTWKQIKSLRQRQGFTSTSVKLQFQRLKMNKCDEQKQELSKMSGTEKKTEGKAFKNRKKQEVYEISKRTCLLAKLYLPLPNSTELKSKTILEYLEFSSDKLVIPAYGEVGSNVPFLLEENGTEELCLLTSGKLSYSLSWALDEKGVPLTPLSQSLRSAFCRNVDARGVPEIPWLINAQKLFEWANEVRIDPNNPECSDLMEFITYIKHKGQDIPKYFRLEQLQDEFNFASEEEMKKSKRFQLLQLRNAGQLDVFLLQQMPLYDTEIPDLVFQEYESQIEKDMSISDVNSITAQRINSANFLKKMRRLVMRRIVKVSKFNLSDIVADYEEIISASQLTYAVCKLLEQRRKLKPQRKERKKVAAQTICDRDIKILIRILRAYNIPTRRTTVNRIHSVHILFQISGTFQVNIPPFLLGYTWSKTYVSPKEDYNGQNLKECTFLNIFATIEPQISYAICSPALDKDLVAHFVSLIPIMPDALDENDGFDIWMTSERCISLAIGNKEEHAILLCNFFLYFGKKALVLLGTSVLEGPVAYVLTQETDEYLLWNPLTGQCHKQFDPFCPLQGVDCLFDGENVWFNLQQNNSPMAVYFDYSKESFWKQLLPKNYQGTKTQSIQPEEIIYSDTNKSMVEDLKNRIERTLKCKIMEWRPKQPTRWNRQCTFILRQILPKLELGTGSFVSSEEESEFERLLQFYWVTGFPIQMPYTDVQSVIDAVYQTGIHSSEFPQTEFALAVYIHPYPNNILSVWVYLASLARHQ</sequence>
<accession>A0ACB9U4J2</accession>
<evidence type="ECO:0000313" key="1">
    <source>
        <dbReference type="EMBL" id="KAI4557961.1"/>
    </source>
</evidence>
<organism evidence="1 2">
    <name type="scientific">Ovis ammon polii x Ovis aries</name>
    <dbReference type="NCBI Taxonomy" id="2918886"/>
    <lineage>
        <taxon>Eukaryota</taxon>
        <taxon>Metazoa</taxon>
        <taxon>Chordata</taxon>
        <taxon>Craniata</taxon>
        <taxon>Vertebrata</taxon>
        <taxon>Euteleostomi</taxon>
        <taxon>Mammalia</taxon>
        <taxon>Eutheria</taxon>
        <taxon>Laurasiatheria</taxon>
        <taxon>Artiodactyla</taxon>
        <taxon>Ruminantia</taxon>
        <taxon>Pecora</taxon>
        <taxon>Bovidae</taxon>
        <taxon>Caprinae</taxon>
        <taxon>Ovis</taxon>
    </lineage>
</organism>
<gene>
    <name evidence="1" type="ORF">MJG53_018714</name>
</gene>